<proteinExistence type="predicted"/>
<dbReference type="InterPro" id="IPR029058">
    <property type="entry name" value="AB_hydrolase_fold"/>
</dbReference>
<dbReference type="InterPro" id="IPR050261">
    <property type="entry name" value="FrsA_esterase"/>
</dbReference>
<dbReference type="PANTHER" id="PTHR22946">
    <property type="entry name" value="DIENELACTONE HYDROLASE DOMAIN-CONTAINING PROTEIN-RELATED"/>
    <property type="match status" value="1"/>
</dbReference>
<protein>
    <submittedName>
        <fullName evidence="3">Alpha/beta hydrolase</fullName>
    </submittedName>
</protein>
<comment type="caution">
    <text evidence="3">The sequence shown here is derived from an EMBL/GenBank/DDBJ whole genome shotgun (WGS) entry which is preliminary data.</text>
</comment>
<keyword evidence="4" id="KW-1185">Reference proteome</keyword>
<reference evidence="3 4" key="1">
    <citation type="journal article" date="2019" name="Int. J. Syst. Evol. Microbiol.">
        <title>The Global Catalogue of Microorganisms (GCM) 10K type strain sequencing project: providing services to taxonomists for standard genome sequencing and annotation.</title>
        <authorList>
            <consortium name="The Broad Institute Genomics Platform"/>
            <consortium name="The Broad Institute Genome Sequencing Center for Infectious Disease"/>
            <person name="Wu L."/>
            <person name="Ma J."/>
        </authorList>
    </citation>
    <scope>NUCLEOTIDE SEQUENCE [LARGE SCALE GENOMIC DNA]</scope>
    <source>
        <strain evidence="3 4">PSR21</strain>
    </source>
</reference>
<dbReference type="SUPFAM" id="SSF53474">
    <property type="entry name" value="alpha/beta-Hydrolases"/>
    <property type="match status" value="1"/>
</dbReference>
<keyword evidence="1 3" id="KW-0378">Hydrolase</keyword>
<evidence type="ECO:0000313" key="4">
    <source>
        <dbReference type="Proteomes" id="UP001596547"/>
    </source>
</evidence>
<gene>
    <name evidence="3" type="ORF">ACFQPE_15480</name>
</gene>
<dbReference type="Pfam" id="PF12146">
    <property type="entry name" value="Hydrolase_4"/>
    <property type="match status" value="1"/>
</dbReference>
<evidence type="ECO:0000259" key="2">
    <source>
        <dbReference type="Pfam" id="PF12146"/>
    </source>
</evidence>
<evidence type="ECO:0000256" key="1">
    <source>
        <dbReference type="ARBA" id="ARBA00022801"/>
    </source>
</evidence>
<feature type="domain" description="Serine aminopeptidase S33" evidence="2">
    <location>
        <begin position="28"/>
        <end position="140"/>
    </location>
</feature>
<dbReference type="EMBL" id="JBHTBF010000003">
    <property type="protein sequence ID" value="MFC7318184.1"/>
    <property type="molecule type" value="Genomic_DNA"/>
</dbReference>
<dbReference type="PANTHER" id="PTHR22946:SF9">
    <property type="entry name" value="POLYKETIDE TRANSFERASE AF380"/>
    <property type="match status" value="1"/>
</dbReference>
<organism evidence="3 4">
    <name type="scientific">Halomarina halobia</name>
    <dbReference type="NCBI Taxonomy" id="3033386"/>
    <lineage>
        <taxon>Archaea</taxon>
        <taxon>Methanobacteriati</taxon>
        <taxon>Methanobacteriota</taxon>
        <taxon>Stenosarchaea group</taxon>
        <taxon>Halobacteria</taxon>
        <taxon>Halobacteriales</taxon>
        <taxon>Natronomonadaceae</taxon>
        <taxon>Halomarina</taxon>
    </lineage>
</organism>
<evidence type="ECO:0000313" key="3">
    <source>
        <dbReference type="EMBL" id="MFC7318184.1"/>
    </source>
</evidence>
<name>A0ABD6AC75_9EURY</name>
<dbReference type="GO" id="GO:0016788">
    <property type="term" value="F:hydrolase activity, acting on ester bonds"/>
    <property type="evidence" value="ECO:0007669"/>
    <property type="project" value="UniProtKB-ARBA"/>
</dbReference>
<dbReference type="InterPro" id="IPR022742">
    <property type="entry name" value="Hydrolase_4"/>
</dbReference>
<dbReference type="Proteomes" id="UP001596547">
    <property type="component" value="Unassembled WGS sequence"/>
</dbReference>
<sequence length="304" mass="33707">MRRDATFRSEGAEMSGWFYSPDSSPPWPLVVMAHGFSATKQMVTDRYAEVFDEAGMAVLLFDHRGFGESGGEPRQQINPWVQARGYRDAISFATTLDEVDPTRIALWGDSFSSGAALVVAALDDRIAALVVQVPALGEELPPDDLDESHCESMKQKVRSGSVEPAEDEIIGPMPVVWDDQDRRPSALKPVTAFRWFIAYGNRPGTNWTNEVTLVRPKRPVQWYPGLCATDVSCPAMFVVSPEDEMPRSTPIVARDAYERLAGPKKWVEIPGGHFGLLYYPSETFDQASSAQSQFLTENLLSQGE</sequence>
<dbReference type="GeneID" id="79317643"/>
<accession>A0ABD6AC75</accession>
<dbReference type="Gene3D" id="1.10.10.800">
    <property type="match status" value="1"/>
</dbReference>
<dbReference type="Gene3D" id="3.40.50.1820">
    <property type="entry name" value="alpha/beta hydrolase"/>
    <property type="match status" value="1"/>
</dbReference>
<dbReference type="RefSeq" id="WP_379794461.1">
    <property type="nucleotide sequence ID" value="NZ_CP119993.1"/>
</dbReference>
<dbReference type="AlphaFoldDB" id="A0ABD6AC75"/>